<reference evidence="10" key="1">
    <citation type="submission" date="2023-05" db="EMBL/GenBank/DDBJ databases">
        <authorList>
            <person name="Stuckert A."/>
        </authorList>
    </citation>
    <scope>NUCLEOTIDE SEQUENCE</scope>
</reference>
<dbReference type="InterPro" id="IPR032466">
    <property type="entry name" value="Metal_Hydrolase"/>
</dbReference>
<dbReference type="InterPro" id="IPR011059">
    <property type="entry name" value="Metal-dep_hydrolase_composite"/>
</dbReference>
<keyword evidence="5 8" id="KW-0479">Metal-binding</keyword>
<dbReference type="SUPFAM" id="SSF51556">
    <property type="entry name" value="Metallo-dependent hydrolases"/>
    <property type="match status" value="1"/>
</dbReference>
<evidence type="ECO:0000256" key="5">
    <source>
        <dbReference type="ARBA" id="ARBA00022723"/>
    </source>
</evidence>
<dbReference type="InterPro" id="IPR006680">
    <property type="entry name" value="Amidohydro-rel"/>
</dbReference>
<evidence type="ECO:0000256" key="3">
    <source>
        <dbReference type="ARBA" id="ARBA00012781"/>
    </source>
</evidence>
<keyword evidence="7 8" id="KW-0862">Zinc</keyword>
<comment type="cofactor">
    <cofactor evidence="8">
        <name>Zn(2+)</name>
        <dbReference type="ChEBI" id="CHEBI:29105"/>
    </cofactor>
    <text evidence="8">Binds 1 zinc ion per subunit.</text>
</comment>
<dbReference type="PANTHER" id="PTHR11271">
    <property type="entry name" value="GUANINE DEAMINASE"/>
    <property type="match status" value="1"/>
</dbReference>
<comment type="pathway">
    <text evidence="1 8">Purine metabolism; guanine degradation; xanthine from guanine: step 1/1.</text>
</comment>
<dbReference type="NCBIfam" id="TIGR02967">
    <property type="entry name" value="guan_deamin"/>
    <property type="match status" value="1"/>
</dbReference>
<dbReference type="EMBL" id="CATNWA010002649">
    <property type="protein sequence ID" value="CAI9543423.1"/>
    <property type="molecule type" value="Genomic_DNA"/>
</dbReference>
<evidence type="ECO:0000256" key="1">
    <source>
        <dbReference type="ARBA" id="ARBA00004984"/>
    </source>
</evidence>
<comment type="caution">
    <text evidence="10">The sequence shown here is derived from an EMBL/GenBank/DDBJ whole genome shotgun (WGS) entry which is preliminary data.</text>
</comment>
<accession>A0ABN9B7B2</accession>
<feature type="non-terminal residue" evidence="10">
    <location>
        <position position="1"/>
    </location>
</feature>
<evidence type="ECO:0000256" key="7">
    <source>
        <dbReference type="ARBA" id="ARBA00022833"/>
    </source>
</evidence>
<organism evidence="10 11">
    <name type="scientific">Staurois parvus</name>
    <dbReference type="NCBI Taxonomy" id="386267"/>
    <lineage>
        <taxon>Eukaryota</taxon>
        <taxon>Metazoa</taxon>
        <taxon>Chordata</taxon>
        <taxon>Craniata</taxon>
        <taxon>Vertebrata</taxon>
        <taxon>Euteleostomi</taxon>
        <taxon>Amphibia</taxon>
        <taxon>Batrachia</taxon>
        <taxon>Anura</taxon>
        <taxon>Neobatrachia</taxon>
        <taxon>Ranoidea</taxon>
        <taxon>Ranidae</taxon>
        <taxon>Staurois</taxon>
    </lineage>
</organism>
<evidence type="ECO:0000313" key="11">
    <source>
        <dbReference type="Proteomes" id="UP001162483"/>
    </source>
</evidence>
<proteinExistence type="inferred from homology"/>
<dbReference type="PANTHER" id="PTHR11271:SF6">
    <property type="entry name" value="GUANINE DEAMINASE"/>
    <property type="match status" value="1"/>
</dbReference>
<dbReference type="InterPro" id="IPR051607">
    <property type="entry name" value="Metallo-dep_hydrolases"/>
</dbReference>
<dbReference type="Gene3D" id="2.30.40.10">
    <property type="entry name" value="Urease, subunit C, domain 1"/>
    <property type="match status" value="1"/>
</dbReference>
<dbReference type="InterPro" id="IPR014311">
    <property type="entry name" value="Guanine_deaminase"/>
</dbReference>
<keyword evidence="6 8" id="KW-0378">Hydrolase</keyword>
<comment type="catalytic activity">
    <reaction evidence="8">
        <text>guanine + H2O + H(+) = xanthine + NH4(+)</text>
        <dbReference type="Rhea" id="RHEA:14665"/>
        <dbReference type="ChEBI" id="CHEBI:15377"/>
        <dbReference type="ChEBI" id="CHEBI:15378"/>
        <dbReference type="ChEBI" id="CHEBI:16235"/>
        <dbReference type="ChEBI" id="CHEBI:17712"/>
        <dbReference type="ChEBI" id="CHEBI:28938"/>
        <dbReference type="EC" id="3.5.4.3"/>
    </reaction>
</comment>
<dbReference type="EC" id="3.5.4.3" evidence="3 8"/>
<sequence>KILFFQEVREQSRLAQKWGFDESTIEVLGKNEFFMPGMVDTHIHAPQYSFIGTGMERPLLEWLKHTTFPIEDTYANLETASNVYNSVVKRTLKNGTTTACYFATIHTDASIVLADIASQYGQRAFIGKVCMDSNNTYPKYKETTEESIRETKRFVEVMKMKKYDRVKPIVTPRFAVTCSEKLLNELGTLAEEHQLHIQSHISESIAEIEEVLNRFPGYKNYTDVYNRNKLLTDKTVMAHGCYLSNEELLVFREKGAAISHCPNSNISLCSGHLDVQNILKHKVKLGLGTDVAGGYAISLLDAIRKAIETSKILFMERQKGQKENNAIDTFQKGKMDTNWINSNGKNSIMEMAANHVLNIKEAFRLATLGGSEALSIDHITGNFEVGKEFDALLIDSEAIESPFEVFSDIPVEEMIQRFLYLGDDRNIKAVY</sequence>
<dbReference type="Proteomes" id="UP001162483">
    <property type="component" value="Unassembled WGS sequence"/>
</dbReference>
<name>A0ABN9B7B2_9NEOB</name>
<gene>
    <name evidence="10" type="ORF">SPARVUS_LOCUS2276980</name>
</gene>
<evidence type="ECO:0000256" key="8">
    <source>
        <dbReference type="RuleBase" id="RU366009"/>
    </source>
</evidence>
<feature type="non-terminal residue" evidence="10">
    <location>
        <position position="431"/>
    </location>
</feature>
<comment type="similarity">
    <text evidence="2 8">Belongs to the metallo-dependent hydrolases superfamily. ATZ/TRZ family.</text>
</comment>
<dbReference type="Pfam" id="PF01979">
    <property type="entry name" value="Amidohydro_1"/>
    <property type="match status" value="1"/>
</dbReference>
<dbReference type="Gene3D" id="3.20.20.140">
    <property type="entry name" value="Metal-dependent hydrolases"/>
    <property type="match status" value="1"/>
</dbReference>
<comment type="function">
    <text evidence="8">Catalyzes the hydrolytic deamination of guanine, producing xanthine and ammonia.</text>
</comment>
<evidence type="ECO:0000256" key="4">
    <source>
        <dbReference type="ARBA" id="ARBA00014514"/>
    </source>
</evidence>
<protein>
    <recommendedName>
        <fullName evidence="4 8">Guanine deaminase</fullName>
        <shortName evidence="8">Guanase</shortName>
        <ecNumber evidence="3 8">3.5.4.3</ecNumber>
    </recommendedName>
    <alternativeName>
        <fullName evidence="8">Guanine aminohydrolase</fullName>
    </alternativeName>
</protein>
<evidence type="ECO:0000256" key="6">
    <source>
        <dbReference type="ARBA" id="ARBA00022801"/>
    </source>
</evidence>
<evidence type="ECO:0000313" key="10">
    <source>
        <dbReference type="EMBL" id="CAI9543423.1"/>
    </source>
</evidence>
<evidence type="ECO:0000259" key="9">
    <source>
        <dbReference type="Pfam" id="PF01979"/>
    </source>
</evidence>
<feature type="domain" description="Amidohydrolase-related" evidence="9">
    <location>
        <begin position="34"/>
        <end position="430"/>
    </location>
</feature>
<keyword evidence="11" id="KW-1185">Reference proteome</keyword>
<evidence type="ECO:0000256" key="2">
    <source>
        <dbReference type="ARBA" id="ARBA00006745"/>
    </source>
</evidence>